<dbReference type="EMBL" id="ML119181">
    <property type="protein sequence ID" value="RPB07504.1"/>
    <property type="molecule type" value="Genomic_DNA"/>
</dbReference>
<name>A0A3N4KAH6_9PEZI</name>
<dbReference type="Proteomes" id="UP000277580">
    <property type="component" value="Unassembled WGS sequence"/>
</dbReference>
<accession>A0A3N4KAH6</accession>
<keyword evidence="2" id="KW-1185">Reference proteome</keyword>
<dbReference type="OrthoDB" id="10323696at2759"/>
<sequence>MSTDTPPTSRQVTMLFKPSKAPADSPPLRVFLTHHPTDAPLDQHLLLLAHALFALVDTFIADQLPTVLHTLGRDVAEIVQCLDEHCSNTPRDKNILVRSLVRISNEFEKVRELKQRWLQLPEEEMERLPPCEHPTIVEAIHERGFMYASTPESIGGDMIRIYNLVLDFVEMEFRVPEFRSTAMECGRNMEGVPDVEVSDVARIALEDIYDRIVQVFGFMKLYPVRFL</sequence>
<dbReference type="InParanoid" id="A0A3N4KAH6"/>
<protein>
    <submittedName>
        <fullName evidence="1">Uncharacterized protein</fullName>
    </submittedName>
</protein>
<evidence type="ECO:0000313" key="2">
    <source>
        <dbReference type="Proteomes" id="UP000277580"/>
    </source>
</evidence>
<organism evidence="1 2">
    <name type="scientific">Morchella conica CCBAS932</name>
    <dbReference type="NCBI Taxonomy" id="1392247"/>
    <lineage>
        <taxon>Eukaryota</taxon>
        <taxon>Fungi</taxon>
        <taxon>Dikarya</taxon>
        <taxon>Ascomycota</taxon>
        <taxon>Pezizomycotina</taxon>
        <taxon>Pezizomycetes</taxon>
        <taxon>Pezizales</taxon>
        <taxon>Morchellaceae</taxon>
        <taxon>Morchella</taxon>
    </lineage>
</organism>
<gene>
    <name evidence="1" type="ORF">P167DRAFT_579192</name>
</gene>
<evidence type="ECO:0000313" key="1">
    <source>
        <dbReference type="EMBL" id="RPB07504.1"/>
    </source>
</evidence>
<proteinExistence type="predicted"/>
<reference evidence="1 2" key="1">
    <citation type="journal article" date="2018" name="Nat. Ecol. Evol.">
        <title>Pezizomycetes genomes reveal the molecular basis of ectomycorrhizal truffle lifestyle.</title>
        <authorList>
            <person name="Murat C."/>
            <person name="Payen T."/>
            <person name="Noel B."/>
            <person name="Kuo A."/>
            <person name="Morin E."/>
            <person name="Chen J."/>
            <person name="Kohler A."/>
            <person name="Krizsan K."/>
            <person name="Balestrini R."/>
            <person name="Da Silva C."/>
            <person name="Montanini B."/>
            <person name="Hainaut M."/>
            <person name="Levati E."/>
            <person name="Barry K.W."/>
            <person name="Belfiori B."/>
            <person name="Cichocki N."/>
            <person name="Clum A."/>
            <person name="Dockter R.B."/>
            <person name="Fauchery L."/>
            <person name="Guy J."/>
            <person name="Iotti M."/>
            <person name="Le Tacon F."/>
            <person name="Lindquist E.A."/>
            <person name="Lipzen A."/>
            <person name="Malagnac F."/>
            <person name="Mello A."/>
            <person name="Molinier V."/>
            <person name="Miyauchi S."/>
            <person name="Poulain J."/>
            <person name="Riccioni C."/>
            <person name="Rubini A."/>
            <person name="Sitrit Y."/>
            <person name="Splivallo R."/>
            <person name="Traeger S."/>
            <person name="Wang M."/>
            <person name="Zifcakova L."/>
            <person name="Wipf D."/>
            <person name="Zambonelli A."/>
            <person name="Paolocci F."/>
            <person name="Nowrousian M."/>
            <person name="Ottonello S."/>
            <person name="Baldrian P."/>
            <person name="Spatafora J.W."/>
            <person name="Henrissat B."/>
            <person name="Nagy L.G."/>
            <person name="Aury J.M."/>
            <person name="Wincker P."/>
            <person name="Grigoriev I.V."/>
            <person name="Bonfante P."/>
            <person name="Martin F.M."/>
        </authorList>
    </citation>
    <scope>NUCLEOTIDE SEQUENCE [LARGE SCALE GENOMIC DNA]</scope>
    <source>
        <strain evidence="1 2">CCBAS932</strain>
    </source>
</reference>
<dbReference type="AlphaFoldDB" id="A0A3N4KAH6"/>